<evidence type="ECO:0000313" key="2">
    <source>
        <dbReference type="Proteomes" id="UP001621714"/>
    </source>
</evidence>
<dbReference type="Gene3D" id="1.10.579.10">
    <property type="entry name" value="DNA Cyclobutane Dipyrimidine Photolyase, subunit A, domain 3"/>
    <property type="match status" value="1"/>
</dbReference>
<dbReference type="Gene3D" id="3.40.50.620">
    <property type="entry name" value="HUPs"/>
    <property type="match status" value="1"/>
</dbReference>
<protein>
    <submittedName>
        <fullName evidence="1">Cryptochrome/photolyase family protein</fullName>
    </submittedName>
</protein>
<name>A0ABW8PXK6_9GAMM</name>
<dbReference type="EMBL" id="JBANFI010000004">
    <property type="protein sequence ID" value="MFK7161035.1"/>
    <property type="molecule type" value="Genomic_DNA"/>
</dbReference>
<dbReference type="PANTHER" id="PTHR38657">
    <property type="entry name" value="SLR1343 PROTEIN"/>
    <property type="match status" value="1"/>
</dbReference>
<dbReference type="Proteomes" id="UP001621714">
    <property type="component" value="Unassembled WGS sequence"/>
</dbReference>
<dbReference type="SUPFAM" id="SSF48173">
    <property type="entry name" value="Cryptochrome/photolyase FAD-binding domain"/>
    <property type="match status" value="1"/>
</dbReference>
<dbReference type="InterPro" id="IPR007357">
    <property type="entry name" value="PhrB-like"/>
</dbReference>
<dbReference type="InterPro" id="IPR052551">
    <property type="entry name" value="UV-DNA_repair_photolyase"/>
</dbReference>
<organism evidence="1 2">
    <name type="scientific">Marinospirillum alkalitolerans</name>
    <dbReference type="NCBI Taxonomy" id="3123374"/>
    <lineage>
        <taxon>Bacteria</taxon>
        <taxon>Pseudomonadati</taxon>
        <taxon>Pseudomonadota</taxon>
        <taxon>Gammaproteobacteria</taxon>
        <taxon>Oceanospirillales</taxon>
        <taxon>Oceanospirillaceae</taxon>
        <taxon>Marinospirillum</taxon>
    </lineage>
</organism>
<sequence>MIKQLRLVLGDQLNAAHSWWREPDDQVVYLIAELHQEATYVVHHIQKLVGFFAAMEAFAKALQAAGHRVDYLTLDATQAYADLGALLEAKLLEHQARSWAYQLPDEYRLDQQLKALETRLGYPVERVDSEHFLTSRSAWQQYPHHRMEFFYRRLRQQYQVLLDPQGQPLGGKWNYDAENRCALPQTVSLPEPLCFTLSVEPIVARIQRHQLPYLGRIDAKAFIWPVTRRQARQLLADFLTRCLPFFGRYQDALSTRGWSLFHSRLSFCLNTKMLHPLEVIRAAEAHWQAHQDVISLAQVEGFIRQILGWREYVRALYWEQMPSYAQTNALQAERDLPAFFWTGRTKMACLRQAIEQSLDYAYAHHIQRLMVTGNFALLAGIAPDQVDRWYLGVYIDALEWVELPNTRGMSQYADGGLLASKPYAASGQYINKMGDLCGQCFYQVKQKTGPQSCPLNSLYWHFIDRHQAQLANNARMKLVYANWQRQQPEQRAAVLATAEAYLAQLEAL</sequence>
<dbReference type="Gene3D" id="1.10.10.1710">
    <property type="entry name" value="Deoxyribodipyrimidine photolyase-related"/>
    <property type="match status" value="1"/>
</dbReference>
<evidence type="ECO:0000313" key="1">
    <source>
        <dbReference type="EMBL" id="MFK7161035.1"/>
    </source>
</evidence>
<comment type="caution">
    <text evidence="1">The sequence shown here is derived from an EMBL/GenBank/DDBJ whole genome shotgun (WGS) entry which is preliminary data.</text>
</comment>
<dbReference type="InterPro" id="IPR014729">
    <property type="entry name" value="Rossmann-like_a/b/a_fold"/>
</dbReference>
<accession>A0ABW8PXK6</accession>
<dbReference type="InterPro" id="IPR036134">
    <property type="entry name" value="Crypto/Photolyase_FAD-like_sf"/>
</dbReference>
<dbReference type="PANTHER" id="PTHR38657:SF1">
    <property type="entry name" value="SLR1343 PROTEIN"/>
    <property type="match status" value="1"/>
</dbReference>
<reference evidence="1 2" key="1">
    <citation type="submission" date="2024-02" db="EMBL/GenBank/DDBJ databases">
        <title>Marinospirillum sp. MEB 164 isolated from Lonar lake sediment.</title>
        <authorList>
            <person name="Joshi A."/>
            <person name="Thite S."/>
        </authorList>
    </citation>
    <scope>NUCLEOTIDE SEQUENCE [LARGE SCALE GENOMIC DNA]</scope>
    <source>
        <strain evidence="1 2">MEB164</strain>
    </source>
</reference>
<dbReference type="Gene3D" id="1.25.40.80">
    <property type="match status" value="1"/>
</dbReference>
<dbReference type="Pfam" id="PF04244">
    <property type="entry name" value="DPRP"/>
    <property type="match status" value="1"/>
</dbReference>
<proteinExistence type="predicted"/>
<keyword evidence="2" id="KW-1185">Reference proteome</keyword>
<gene>
    <name evidence="1" type="ORF">V6U78_08305</name>
</gene>